<reference evidence="5 6" key="1">
    <citation type="submission" date="2024-03" db="EMBL/GenBank/DDBJ databases">
        <title>Human intestinal bacterial collection.</title>
        <authorList>
            <person name="Pauvert C."/>
            <person name="Hitch T.C.A."/>
            <person name="Clavel T."/>
        </authorList>
    </citation>
    <scope>NUCLEOTIDE SEQUENCE [LARGE SCALE GENOMIC DNA]</scope>
    <source>
        <strain evidence="5 6">CLA-SR-H021</strain>
    </source>
</reference>
<evidence type="ECO:0000313" key="6">
    <source>
        <dbReference type="Proteomes" id="UP001454086"/>
    </source>
</evidence>
<evidence type="ECO:0000256" key="1">
    <source>
        <dbReference type="ARBA" id="ARBA00023015"/>
    </source>
</evidence>
<dbReference type="InterPro" id="IPR036388">
    <property type="entry name" value="WH-like_DNA-bd_sf"/>
</dbReference>
<dbReference type="InterPro" id="IPR035472">
    <property type="entry name" value="RpiR-like_SIS"/>
</dbReference>
<evidence type="ECO:0000256" key="2">
    <source>
        <dbReference type="ARBA" id="ARBA00023125"/>
    </source>
</evidence>
<keyword evidence="1" id="KW-0805">Transcription regulation</keyword>
<keyword evidence="2" id="KW-0238">DNA-binding</keyword>
<dbReference type="PANTHER" id="PTHR30514:SF1">
    <property type="entry name" value="HTH-TYPE TRANSCRIPTIONAL REGULATOR HEXR-RELATED"/>
    <property type="match status" value="1"/>
</dbReference>
<comment type="caution">
    <text evidence="5">The sequence shown here is derived from an EMBL/GenBank/DDBJ whole genome shotgun (WGS) entry which is preliminary data.</text>
</comment>
<dbReference type="PANTHER" id="PTHR30514">
    <property type="entry name" value="GLUCOKINASE"/>
    <property type="match status" value="1"/>
</dbReference>
<dbReference type="Gene3D" id="1.10.10.10">
    <property type="entry name" value="Winged helix-like DNA-binding domain superfamily/Winged helix DNA-binding domain"/>
    <property type="match status" value="1"/>
</dbReference>
<dbReference type="InterPro" id="IPR047640">
    <property type="entry name" value="RpiR-like"/>
</dbReference>
<dbReference type="EMBL" id="JBBMFM010000122">
    <property type="protein sequence ID" value="MEQ2427715.1"/>
    <property type="molecule type" value="Genomic_DNA"/>
</dbReference>
<dbReference type="Proteomes" id="UP001454086">
    <property type="component" value="Unassembled WGS sequence"/>
</dbReference>
<gene>
    <name evidence="5" type="ORF">WMQ36_22375</name>
</gene>
<dbReference type="Pfam" id="PF01418">
    <property type="entry name" value="HTH_6"/>
    <property type="match status" value="1"/>
</dbReference>
<dbReference type="InterPro" id="IPR000281">
    <property type="entry name" value="HTH_RpiR"/>
</dbReference>
<name>A0ABV1DBG9_9FIRM</name>
<protein>
    <submittedName>
        <fullName evidence="5">MurR/RpiR family transcriptional regulator</fullName>
    </submittedName>
</protein>
<dbReference type="Pfam" id="PF01380">
    <property type="entry name" value="SIS"/>
    <property type="match status" value="1"/>
</dbReference>
<dbReference type="PROSITE" id="PS51071">
    <property type="entry name" value="HTH_RPIR"/>
    <property type="match status" value="1"/>
</dbReference>
<feature type="domain" description="HTH rpiR-type" evidence="4">
    <location>
        <begin position="1"/>
        <end position="77"/>
    </location>
</feature>
<evidence type="ECO:0000313" key="5">
    <source>
        <dbReference type="EMBL" id="MEQ2427715.1"/>
    </source>
</evidence>
<evidence type="ECO:0000256" key="3">
    <source>
        <dbReference type="ARBA" id="ARBA00023163"/>
    </source>
</evidence>
<dbReference type="InterPro" id="IPR009057">
    <property type="entry name" value="Homeodomain-like_sf"/>
</dbReference>
<keyword evidence="3" id="KW-0804">Transcription</keyword>
<keyword evidence="6" id="KW-1185">Reference proteome</keyword>
<dbReference type="InterPro" id="IPR001347">
    <property type="entry name" value="SIS_dom"/>
</dbReference>
<organism evidence="5 6">
    <name type="scientific">Enterocloster hominis</name>
    <name type="common">ex Hitch et al. 2024</name>
    <dbReference type="NCBI Taxonomy" id="1917870"/>
    <lineage>
        <taxon>Bacteria</taxon>
        <taxon>Bacillati</taxon>
        <taxon>Bacillota</taxon>
        <taxon>Clostridia</taxon>
        <taxon>Lachnospirales</taxon>
        <taxon>Lachnospiraceae</taxon>
        <taxon>Enterocloster</taxon>
    </lineage>
</organism>
<dbReference type="InterPro" id="IPR046348">
    <property type="entry name" value="SIS_dom_sf"/>
</dbReference>
<dbReference type="CDD" id="cd05013">
    <property type="entry name" value="SIS_RpiR"/>
    <property type="match status" value="1"/>
</dbReference>
<dbReference type="SUPFAM" id="SSF53697">
    <property type="entry name" value="SIS domain"/>
    <property type="match status" value="1"/>
</dbReference>
<dbReference type="RefSeq" id="WP_349118591.1">
    <property type="nucleotide sequence ID" value="NZ_JBBMFM010000122.1"/>
</dbReference>
<dbReference type="Gene3D" id="3.40.50.10490">
    <property type="entry name" value="Glucose-6-phosphate isomerase like protein, domain 1"/>
    <property type="match status" value="1"/>
</dbReference>
<accession>A0ABV1DBG9</accession>
<sequence>MDLEKRINENYDRLTANDREVLNLILRDKDRTTQMNSPELAAHCHVSRTTLVRLFKKLGISTFAEFRLLLQEKSGGGTASRLDMQEILSGYHRMVDDLKAYDYDTVCQVIHEADTIYLFGTGNEQKAIGEEFKRIFLMFGKCCIDLFDYGEVEYASRNFKAKDLFIAVSLSGESQSGIDVLRFVQCRDIRTLSITRWTNNTMARMCRYNLYAGTKMIGGGEGVKQGAGYEMVAAFYILLDILSVNYLEYMRESHGTGRTV</sequence>
<dbReference type="SUPFAM" id="SSF46689">
    <property type="entry name" value="Homeodomain-like"/>
    <property type="match status" value="1"/>
</dbReference>
<evidence type="ECO:0000259" key="4">
    <source>
        <dbReference type="PROSITE" id="PS51071"/>
    </source>
</evidence>
<proteinExistence type="predicted"/>